<feature type="transmembrane region" description="Helical" evidence="5">
    <location>
        <begin position="36"/>
        <end position="53"/>
    </location>
</feature>
<organism evidence="6">
    <name type="scientific">Gulosibacter sediminis</name>
    <dbReference type="NCBI Taxonomy" id="1729695"/>
    <lineage>
        <taxon>Bacteria</taxon>
        <taxon>Bacillati</taxon>
        <taxon>Actinomycetota</taxon>
        <taxon>Actinomycetes</taxon>
        <taxon>Micrococcales</taxon>
        <taxon>Microbacteriaceae</taxon>
        <taxon>Gulosibacter</taxon>
    </lineage>
</organism>
<sequence length="256" mass="28266">MTSERQPFLHHIHPLSKFVVALVPMVALFFVDGWRVPALVGSVALVLVLVGTRMRWRRRIALLVGLPVLAFILSITLGVWVNPVLGEGTPVLAQLGDWQFTLGTWEHGLANSLRLIALFALALLSGSSTSGDDFVRALVQHLHVPYRFGYAGLAAIRFVPRFRTELENIRRAHRARGMVFGRGVGGWFRRQRASLVPLLAASMRHADRVALAMDARGFGYAATRTERHPLRIVATDWVFLVVGLAAFATCFVVGLA</sequence>
<evidence type="ECO:0000256" key="2">
    <source>
        <dbReference type="ARBA" id="ARBA00022692"/>
    </source>
</evidence>
<proteinExistence type="predicted"/>
<evidence type="ECO:0000256" key="5">
    <source>
        <dbReference type="SAM" id="Phobius"/>
    </source>
</evidence>
<keyword evidence="3 5" id="KW-1133">Transmembrane helix</keyword>
<evidence type="ECO:0000313" key="6">
    <source>
        <dbReference type="EMBL" id="UQN15014.1"/>
    </source>
</evidence>
<keyword evidence="2 5" id="KW-0812">Transmembrane</keyword>
<dbReference type="EMBL" id="CP097160">
    <property type="protein sequence ID" value="UQN15014.1"/>
    <property type="molecule type" value="Genomic_DNA"/>
</dbReference>
<keyword evidence="4 5" id="KW-0472">Membrane</keyword>
<dbReference type="PANTHER" id="PTHR33514:SF13">
    <property type="entry name" value="PROTEIN ABCI12, CHLOROPLASTIC"/>
    <property type="match status" value="1"/>
</dbReference>
<evidence type="ECO:0000256" key="4">
    <source>
        <dbReference type="ARBA" id="ARBA00023136"/>
    </source>
</evidence>
<dbReference type="CDD" id="cd16914">
    <property type="entry name" value="EcfT"/>
    <property type="match status" value="1"/>
</dbReference>
<protein>
    <submittedName>
        <fullName evidence="6">Energy-coupling factor transporter transmembrane protein EcfT</fullName>
    </submittedName>
</protein>
<evidence type="ECO:0000256" key="3">
    <source>
        <dbReference type="ARBA" id="ARBA00022989"/>
    </source>
</evidence>
<feature type="transmembrane region" description="Helical" evidence="5">
    <location>
        <begin position="60"/>
        <end position="81"/>
    </location>
</feature>
<dbReference type="Pfam" id="PF02361">
    <property type="entry name" value="CbiQ"/>
    <property type="match status" value="1"/>
</dbReference>
<name>A0ABY4MZ18_9MICO</name>
<feature type="transmembrane region" description="Helical" evidence="5">
    <location>
        <begin position="237"/>
        <end position="255"/>
    </location>
</feature>
<dbReference type="InterPro" id="IPR003339">
    <property type="entry name" value="ABC/ECF_trnsptr_transmembrane"/>
</dbReference>
<reference evidence="6" key="1">
    <citation type="submission" date="2022-05" db="EMBL/GenBank/DDBJ databases">
        <title>Complete genome sequence of toluene-degrading Gulosibacter sediminis strain ACHW.36C.</title>
        <authorList>
            <person name="Wai A.C."/>
            <person name="Lai G.K."/>
            <person name="Griffin S.D."/>
            <person name="Leung F.C."/>
        </authorList>
    </citation>
    <scope>NUCLEOTIDE SEQUENCE [LARGE SCALE GENOMIC DNA]</scope>
    <source>
        <strain evidence="6">ACHW.36C</strain>
    </source>
</reference>
<accession>A0ABY4MZ18</accession>
<dbReference type="PANTHER" id="PTHR33514">
    <property type="entry name" value="PROTEIN ABCI12, CHLOROPLASTIC"/>
    <property type="match status" value="1"/>
</dbReference>
<feature type="transmembrane region" description="Helical" evidence="5">
    <location>
        <begin position="12"/>
        <end position="30"/>
    </location>
</feature>
<comment type="subcellular location">
    <subcellularLocation>
        <location evidence="1">Membrane</location>
        <topology evidence="1">Multi-pass membrane protein</topology>
    </subcellularLocation>
</comment>
<gene>
    <name evidence="6" type="ORF">M3M28_00660</name>
</gene>
<evidence type="ECO:0000256" key="1">
    <source>
        <dbReference type="ARBA" id="ARBA00004141"/>
    </source>
</evidence>